<sequence>MDTLSIEPTIMLVIGGAGFIGSHTVELLLSEGYHVRVLDNLSTGKRDNLPASHERLDFILGDMTDRTLLHSACEGVTHILHLAAQVSVIRSQEDPVFSCQQNILAYVGVLEEARKHHARFVYASSAAVYGNPTKLPLNEDEPALPISPYGMEKYTNELYADLYGRTHQLSHLGLRYFNVYGPRQDPQSPYSGVISRFVAQALSRQALTIRGDGNQERDFIHVKDVAQANVAALTGKVQGSINIARGEATTILNLAKTIQELVNAPSRIEWVPPVEGDILRSIADNEQMRKDLCQPSWSLSEGIQDLLLARVI</sequence>
<accession>A0A543Q6V2</accession>
<dbReference type="Gene3D" id="3.40.50.720">
    <property type="entry name" value="NAD(P)-binding Rossmann-like Domain"/>
    <property type="match status" value="1"/>
</dbReference>
<evidence type="ECO:0000259" key="3">
    <source>
        <dbReference type="Pfam" id="PF01370"/>
    </source>
</evidence>
<reference evidence="4 5" key="1">
    <citation type="submission" date="2019-03" db="EMBL/GenBank/DDBJ databases">
        <title>New insights into Acidothiobacillus thiooxidans sulfur metabolism through coupled gene expression, solution geochemistry, microscopy and spectroscopy analyses.</title>
        <authorList>
            <person name="Camacho D."/>
            <person name="Frazao R."/>
            <person name="Fouillen A."/>
            <person name="Nanci A."/>
            <person name="Lang B.F."/>
            <person name="Apte S.C."/>
            <person name="Baron C."/>
            <person name="Warren L.A."/>
        </authorList>
    </citation>
    <scope>NUCLEOTIDE SEQUENCE [LARGE SCALE GENOMIC DNA]</scope>
    <source>
        <strain evidence="4 5">ATCC 19377</strain>
    </source>
</reference>
<evidence type="ECO:0000313" key="5">
    <source>
        <dbReference type="Proteomes" id="UP000315403"/>
    </source>
</evidence>
<evidence type="ECO:0000313" key="4">
    <source>
        <dbReference type="EMBL" id="TQN52042.1"/>
    </source>
</evidence>
<dbReference type="AlphaFoldDB" id="A0A543Q6V2"/>
<proteinExistence type="inferred from homology"/>
<gene>
    <name evidence="4" type="primary">vipB</name>
    <name evidence="4" type="ORF">DLNHIDIE_01924</name>
</gene>
<name>A0A543Q6V2_ACITH</name>
<dbReference type="InterPro" id="IPR001509">
    <property type="entry name" value="Epimerase_deHydtase"/>
</dbReference>
<dbReference type="Gene3D" id="3.90.25.10">
    <property type="entry name" value="UDP-galactose 4-epimerase, domain 1"/>
    <property type="match status" value="1"/>
</dbReference>
<comment type="similarity">
    <text evidence="2">Belongs to the NAD(P)-dependent epimerase/dehydratase family.</text>
</comment>
<comment type="pathway">
    <text evidence="1">Bacterial outer membrane biogenesis; LPS O-antigen biosynthesis.</text>
</comment>
<comment type="caution">
    <text evidence="4">The sequence shown here is derived from an EMBL/GenBank/DDBJ whole genome shotgun (WGS) entry which is preliminary data.</text>
</comment>
<dbReference type="Pfam" id="PF01370">
    <property type="entry name" value="Epimerase"/>
    <property type="match status" value="1"/>
</dbReference>
<dbReference type="Proteomes" id="UP000315403">
    <property type="component" value="Unassembled WGS sequence"/>
</dbReference>
<organism evidence="4 5">
    <name type="scientific">Acidithiobacillus thiooxidans ATCC 19377</name>
    <dbReference type="NCBI Taxonomy" id="637390"/>
    <lineage>
        <taxon>Bacteria</taxon>
        <taxon>Pseudomonadati</taxon>
        <taxon>Pseudomonadota</taxon>
        <taxon>Acidithiobacillia</taxon>
        <taxon>Acidithiobacillales</taxon>
        <taxon>Acidithiobacillaceae</taxon>
        <taxon>Acidithiobacillus</taxon>
    </lineage>
</organism>
<dbReference type="SUPFAM" id="SSF51735">
    <property type="entry name" value="NAD(P)-binding Rossmann-fold domains"/>
    <property type="match status" value="1"/>
</dbReference>
<dbReference type="EMBL" id="SZUV01000001">
    <property type="protein sequence ID" value="TQN52042.1"/>
    <property type="molecule type" value="Genomic_DNA"/>
</dbReference>
<evidence type="ECO:0000256" key="2">
    <source>
        <dbReference type="ARBA" id="ARBA00007637"/>
    </source>
</evidence>
<protein>
    <submittedName>
        <fullName evidence="4">Vi polysaccharide biosynthesis protein VipB/TviC</fullName>
    </submittedName>
</protein>
<evidence type="ECO:0000256" key="1">
    <source>
        <dbReference type="ARBA" id="ARBA00005125"/>
    </source>
</evidence>
<dbReference type="PANTHER" id="PTHR43000">
    <property type="entry name" value="DTDP-D-GLUCOSE 4,6-DEHYDRATASE-RELATED"/>
    <property type="match status" value="1"/>
</dbReference>
<dbReference type="InterPro" id="IPR036291">
    <property type="entry name" value="NAD(P)-bd_dom_sf"/>
</dbReference>
<feature type="domain" description="NAD-dependent epimerase/dehydratase" evidence="3">
    <location>
        <begin position="11"/>
        <end position="244"/>
    </location>
</feature>
<dbReference type="RefSeq" id="WP_142088260.1">
    <property type="nucleotide sequence ID" value="NZ_SZUV01000001.1"/>
</dbReference>